<dbReference type="Pfam" id="PF00534">
    <property type="entry name" value="Glycos_transf_1"/>
    <property type="match status" value="1"/>
</dbReference>
<dbReference type="GO" id="GO:0016757">
    <property type="term" value="F:glycosyltransferase activity"/>
    <property type="evidence" value="ECO:0007669"/>
    <property type="project" value="InterPro"/>
</dbReference>
<dbReference type="EMBL" id="WTYD01000001">
    <property type="protein sequence ID" value="MXO53805.1"/>
    <property type="molecule type" value="Genomic_DNA"/>
</dbReference>
<keyword evidence="3" id="KW-0808">Transferase</keyword>
<sequence length="392" mass="43013">MSGSKGPPRGAAKTRARVPHILHIHSTFSPGGKELRCVQLINAFGTKAQHTIVSAEPDQLGAAKRIRPGIAVTLQPEFPSLKGLPTPGRLQKLAKAMRDYDLVLTYNWGAMDAVMAHTLFSDAFRLPKLIHHEDGFDESELVKRKQRRTWFRRIALGKSSGLVVPSEVLEEIALVEWQQPLGRVKRIPNGIDTGAYAARPKDGAIPRLLKRPGEKWVGTLAGLRPVKNIPRLVRAFAAMPDDWHLIVCGEGPDRARIEAEIDRLELNDRVHLPGIVDDPAKAVGLFDIFALSSDSEQFPLSVVEAMAAGRPVVAPEIGDIARIVAEENLPYLAAAAEEEAIGEALVALANDAKLRDRIGKANRAKARAQFDADRMIATYRRLYSSAMHGFDL</sequence>
<accession>A0A844Y6K2</accession>
<dbReference type="OrthoDB" id="9790710at2"/>
<comment type="caution">
    <text evidence="3">The sequence shown here is derived from an EMBL/GenBank/DDBJ whole genome shotgun (WGS) entry which is preliminary data.</text>
</comment>
<feature type="domain" description="Glycosyl transferase family 1" evidence="1">
    <location>
        <begin position="208"/>
        <end position="364"/>
    </location>
</feature>
<evidence type="ECO:0000313" key="3">
    <source>
        <dbReference type="EMBL" id="MXO53805.1"/>
    </source>
</evidence>
<evidence type="ECO:0000313" key="4">
    <source>
        <dbReference type="Proteomes" id="UP000430272"/>
    </source>
</evidence>
<dbReference type="SUPFAM" id="SSF53756">
    <property type="entry name" value="UDP-Glycosyltransferase/glycogen phosphorylase"/>
    <property type="match status" value="1"/>
</dbReference>
<evidence type="ECO:0000259" key="2">
    <source>
        <dbReference type="Pfam" id="PF13439"/>
    </source>
</evidence>
<name>A0A844Y6K2_9SPHN</name>
<dbReference type="Pfam" id="PF13439">
    <property type="entry name" value="Glyco_transf_4"/>
    <property type="match status" value="1"/>
</dbReference>
<dbReference type="Proteomes" id="UP000430272">
    <property type="component" value="Unassembled WGS sequence"/>
</dbReference>
<dbReference type="InterPro" id="IPR001296">
    <property type="entry name" value="Glyco_trans_1"/>
</dbReference>
<protein>
    <submittedName>
        <fullName evidence="3">Glycosyltransferase</fullName>
    </submittedName>
</protein>
<dbReference type="RefSeq" id="WP_160660617.1">
    <property type="nucleotide sequence ID" value="NZ_BAABDV010000001.1"/>
</dbReference>
<reference evidence="3 4" key="1">
    <citation type="submission" date="2019-12" db="EMBL/GenBank/DDBJ databases">
        <title>Genomic-based taxomic classification of the family Erythrobacteraceae.</title>
        <authorList>
            <person name="Xu L."/>
        </authorList>
    </citation>
    <scope>NUCLEOTIDE SEQUENCE [LARGE SCALE GENOMIC DNA]</scope>
    <source>
        <strain evidence="3 4">JCM 17468</strain>
    </source>
</reference>
<dbReference type="Gene3D" id="3.40.50.2000">
    <property type="entry name" value="Glycogen Phosphorylase B"/>
    <property type="match status" value="2"/>
</dbReference>
<dbReference type="InterPro" id="IPR028098">
    <property type="entry name" value="Glyco_trans_4-like_N"/>
</dbReference>
<evidence type="ECO:0000259" key="1">
    <source>
        <dbReference type="Pfam" id="PF00534"/>
    </source>
</evidence>
<feature type="domain" description="Glycosyltransferase subfamily 4-like N-terminal" evidence="2">
    <location>
        <begin position="31"/>
        <end position="193"/>
    </location>
</feature>
<keyword evidence="4" id="KW-1185">Reference proteome</keyword>
<proteinExistence type="predicted"/>
<dbReference type="AlphaFoldDB" id="A0A844Y6K2"/>
<gene>
    <name evidence="3" type="ORF">GRI47_07270</name>
</gene>
<dbReference type="PANTHER" id="PTHR12526:SF630">
    <property type="entry name" value="GLYCOSYLTRANSFERASE"/>
    <property type="match status" value="1"/>
</dbReference>
<organism evidence="3 4">
    <name type="scientific">Qipengyuania pelagi</name>
    <dbReference type="NCBI Taxonomy" id="994320"/>
    <lineage>
        <taxon>Bacteria</taxon>
        <taxon>Pseudomonadati</taxon>
        <taxon>Pseudomonadota</taxon>
        <taxon>Alphaproteobacteria</taxon>
        <taxon>Sphingomonadales</taxon>
        <taxon>Erythrobacteraceae</taxon>
        <taxon>Qipengyuania</taxon>
    </lineage>
</organism>
<dbReference type="PANTHER" id="PTHR12526">
    <property type="entry name" value="GLYCOSYLTRANSFERASE"/>
    <property type="match status" value="1"/>
</dbReference>
<dbReference type="CDD" id="cd03801">
    <property type="entry name" value="GT4_PimA-like"/>
    <property type="match status" value="1"/>
</dbReference>